<dbReference type="GO" id="GO:0048812">
    <property type="term" value="P:neuron projection morphogenesis"/>
    <property type="evidence" value="ECO:0007669"/>
    <property type="project" value="TreeGrafter"/>
</dbReference>
<dbReference type="GO" id="GO:1990837">
    <property type="term" value="F:sequence-specific double-stranded DNA binding"/>
    <property type="evidence" value="ECO:0007669"/>
    <property type="project" value="TreeGrafter"/>
</dbReference>
<dbReference type="Gene3D" id="1.10.10.60">
    <property type="entry name" value="Homeodomain-like"/>
    <property type="match status" value="1"/>
</dbReference>
<keyword evidence="1 2" id="KW-0238">DNA-binding</keyword>
<comment type="caution">
    <text evidence="5">The sequence shown here is derived from an EMBL/GenBank/DDBJ whole genome shotgun (WGS) entry which is preliminary data.</text>
</comment>
<dbReference type="SMART" id="SM00389">
    <property type="entry name" value="HOX"/>
    <property type="match status" value="1"/>
</dbReference>
<dbReference type="SUPFAM" id="SSF46689">
    <property type="entry name" value="Homeodomain-like"/>
    <property type="match status" value="1"/>
</dbReference>
<dbReference type="GO" id="GO:0005634">
    <property type="term" value="C:nucleus"/>
    <property type="evidence" value="ECO:0007669"/>
    <property type="project" value="UniProtKB-SubCell"/>
</dbReference>
<reference evidence="5" key="1">
    <citation type="submission" date="2021-10" db="EMBL/GenBank/DDBJ databases">
        <title>Tropical sea cucumber genome reveals ecological adaptation and Cuvierian tubules defense mechanism.</title>
        <authorList>
            <person name="Chen T."/>
        </authorList>
    </citation>
    <scope>NUCLEOTIDE SEQUENCE</scope>
    <source>
        <strain evidence="5">Nanhai2018</strain>
        <tissue evidence="5">Muscle</tissue>
    </source>
</reference>
<keyword evidence="1 2" id="KW-0539">Nucleus</keyword>
<dbReference type="InterPro" id="IPR042768">
    <property type="entry name" value="MNX1/Ceh-12"/>
</dbReference>
<feature type="compositionally biased region" description="Low complexity" evidence="3">
    <location>
        <begin position="19"/>
        <end position="33"/>
    </location>
</feature>
<organism evidence="5 6">
    <name type="scientific">Holothuria leucospilota</name>
    <name type="common">Black long sea cucumber</name>
    <name type="synonym">Mertensiothuria leucospilota</name>
    <dbReference type="NCBI Taxonomy" id="206669"/>
    <lineage>
        <taxon>Eukaryota</taxon>
        <taxon>Metazoa</taxon>
        <taxon>Echinodermata</taxon>
        <taxon>Eleutherozoa</taxon>
        <taxon>Echinozoa</taxon>
        <taxon>Holothuroidea</taxon>
        <taxon>Aspidochirotacea</taxon>
        <taxon>Aspidochirotida</taxon>
        <taxon>Holothuriidae</taxon>
        <taxon>Holothuria</taxon>
    </lineage>
</organism>
<dbReference type="Pfam" id="PF00046">
    <property type="entry name" value="Homeodomain"/>
    <property type="match status" value="1"/>
</dbReference>
<evidence type="ECO:0000256" key="2">
    <source>
        <dbReference type="RuleBase" id="RU000682"/>
    </source>
</evidence>
<protein>
    <submittedName>
        <fullName evidence="5">Motor neuron and pancreas homeobox protein 1</fullName>
    </submittedName>
</protein>
<comment type="subcellular location">
    <subcellularLocation>
        <location evidence="1 2">Nucleus</location>
    </subcellularLocation>
</comment>
<feature type="domain" description="Homeobox" evidence="4">
    <location>
        <begin position="177"/>
        <end position="238"/>
    </location>
</feature>
<dbReference type="InterPro" id="IPR009057">
    <property type="entry name" value="Homeodomain-like_sf"/>
</dbReference>
<feature type="compositionally biased region" description="Basic and acidic residues" evidence="3">
    <location>
        <begin position="253"/>
        <end position="263"/>
    </location>
</feature>
<dbReference type="InterPro" id="IPR001356">
    <property type="entry name" value="HD"/>
</dbReference>
<evidence type="ECO:0000313" key="6">
    <source>
        <dbReference type="Proteomes" id="UP001152320"/>
    </source>
</evidence>
<dbReference type="Proteomes" id="UP001152320">
    <property type="component" value="Chromosome 9"/>
</dbReference>
<dbReference type="GO" id="GO:0007417">
    <property type="term" value="P:central nervous system development"/>
    <property type="evidence" value="ECO:0007669"/>
    <property type="project" value="TreeGrafter"/>
</dbReference>
<accession>A0A9Q1BZB2</accession>
<gene>
    <name evidence="5" type="ORF">HOLleu_19257</name>
</gene>
<proteinExistence type="predicted"/>
<dbReference type="PROSITE" id="PS50071">
    <property type="entry name" value="HOMEOBOX_2"/>
    <property type="match status" value="1"/>
</dbReference>
<sequence length="349" mass="38428">MDVSKGFTIDALLSGKALSPSSDVASQSSSPSSPVKPQPFSPLVSSSFERLPHTPTAIPAQALHTAPSPRMIQSGTLVPRPGFLPVPAGTTHSNAAPLMPAFYAHPLYAGLFGGHHPSAHLSAFRVAAAASGAAQLGDNGSRTGHGLPSFPLDWFRNGMMLHRFGEYPGHQQPTVLGKTRRPRTAFTSQQLLELEQQFKRNKYLSRPKRFEVATSLMLTETQQVKIWFQNRRMKWKRSKKAKEQQQMDNSNCGDKEKISRSESMKTSSSFVKDNTHELKSEIAITSDKLDNLKTERFTGHDSCKLLTQPLESTAQERGCEIAEPTSLKIMRTNLATTLVDEHGNNIPLK</sequence>
<dbReference type="PANTHER" id="PTHR24335:SF4">
    <property type="entry name" value="EXTRA-EXTRA"/>
    <property type="match status" value="1"/>
</dbReference>
<dbReference type="CDD" id="cd00086">
    <property type="entry name" value="homeodomain"/>
    <property type="match status" value="1"/>
</dbReference>
<dbReference type="OrthoDB" id="6159439at2759"/>
<name>A0A9Q1BZB2_HOLLE</name>
<feature type="region of interest" description="Disordered" evidence="3">
    <location>
        <begin position="18"/>
        <end position="48"/>
    </location>
</feature>
<evidence type="ECO:0000313" key="5">
    <source>
        <dbReference type="EMBL" id="KAJ8035545.1"/>
    </source>
</evidence>
<dbReference type="PANTHER" id="PTHR24335">
    <property type="entry name" value="MOTOR NEURON AND PANCREAS HOMEOBOX PROTEIN"/>
    <property type="match status" value="1"/>
</dbReference>
<keyword evidence="1 2" id="KW-0371">Homeobox</keyword>
<dbReference type="FunFam" id="1.10.10.60:FF:000357">
    <property type="entry name" value="Motor neuron and pancreas homeobox 1"/>
    <property type="match status" value="1"/>
</dbReference>
<dbReference type="AlphaFoldDB" id="A0A9Q1BZB2"/>
<keyword evidence="6" id="KW-1185">Reference proteome</keyword>
<feature type="DNA-binding region" description="Homeobox" evidence="1">
    <location>
        <begin position="179"/>
        <end position="239"/>
    </location>
</feature>
<evidence type="ECO:0000256" key="1">
    <source>
        <dbReference type="PROSITE-ProRule" id="PRU00108"/>
    </source>
</evidence>
<feature type="region of interest" description="Disordered" evidence="3">
    <location>
        <begin position="238"/>
        <end position="272"/>
    </location>
</feature>
<dbReference type="EMBL" id="JAIZAY010000009">
    <property type="protein sequence ID" value="KAJ8035545.1"/>
    <property type="molecule type" value="Genomic_DNA"/>
</dbReference>
<evidence type="ECO:0000256" key="3">
    <source>
        <dbReference type="SAM" id="MobiDB-lite"/>
    </source>
</evidence>
<evidence type="ECO:0000259" key="4">
    <source>
        <dbReference type="PROSITE" id="PS50071"/>
    </source>
</evidence>